<name>A0ABD5S2X8_9EURY</name>
<sequence>GASDVGAAWNAGLDGVHVERHDPDYRGRCVLGDYRVSSLDELLGPSR</sequence>
<evidence type="ECO:0000313" key="2">
    <source>
        <dbReference type="Proteomes" id="UP001596328"/>
    </source>
</evidence>
<gene>
    <name evidence="1" type="ORF">ACFQE1_15945</name>
</gene>
<accession>A0ABD5S2X8</accession>
<comment type="caution">
    <text evidence="1">The sequence shown here is derived from an EMBL/GenBank/DDBJ whole genome shotgun (WGS) entry which is preliminary data.</text>
</comment>
<dbReference type="AlphaFoldDB" id="A0ABD5S2X8"/>
<protein>
    <submittedName>
        <fullName evidence="1">HAD family hydrolase</fullName>
    </submittedName>
</protein>
<dbReference type="GO" id="GO:0016787">
    <property type="term" value="F:hydrolase activity"/>
    <property type="evidence" value="ECO:0007669"/>
    <property type="project" value="UniProtKB-KW"/>
</dbReference>
<keyword evidence="1" id="KW-0378">Hydrolase</keyword>
<dbReference type="Proteomes" id="UP001596328">
    <property type="component" value="Unassembled WGS sequence"/>
</dbReference>
<dbReference type="EMBL" id="JBHSWU010000730">
    <property type="protein sequence ID" value="MFC6725831.1"/>
    <property type="molecule type" value="Genomic_DNA"/>
</dbReference>
<keyword evidence="2" id="KW-1185">Reference proteome</keyword>
<reference evidence="1 2" key="1">
    <citation type="journal article" date="2019" name="Int. J. Syst. Evol. Microbiol.">
        <title>The Global Catalogue of Microorganisms (GCM) 10K type strain sequencing project: providing services to taxonomists for standard genome sequencing and annotation.</title>
        <authorList>
            <consortium name="The Broad Institute Genomics Platform"/>
            <consortium name="The Broad Institute Genome Sequencing Center for Infectious Disease"/>
            <person name="Wu L."/>
            <person name="Ma J."/>
        </authorList>
    </citation>
    <scope>NUCLEOTIDE SEQUENCE [LARGE SCALE GENOMIC DNA]</scope>
    <source>
        <strain evidence="1 2">NBRC 111368</strain>
    </source>
</reference>
<feature type="non-terminal residue" evidence="1">
    <location>
        <position position="1"/>
    </location>
</feature>
<evidence type="ECO:0000313" key="1">
    <source>
        <dbReference type="EMBL" id="MFC6725831.1"/>
    </source>
</evidence>
<proteinExistence type="predicted"/>
<organism evidence="1 2">
    <name type="scientific">Halobium palmae</name>
    <dbReference type="NCBI Taxonomy" id="1776492"/>
    <lineage>
        <taxon>Archaea</taxon>
        <taxon>Methanobacteriati</taxon>
        <taxon>Methanobacteriota</taxon>
        <taxon>Stenosarchaea group</taxon>
        <taxon>Halobacteria</taxon>
        <taxon>Halobacteriales</taxon>
        <taxon>Haloferacaceae</taxon>
        <taxon>Halobium</taxon>
    </lineage>
</organism>